<protein>
    <submittedName>
        <fullName evidence="1">Phage protein</fullName>
    </submittedName>
    <submittedName>
        <fullName evidence="2">Putative phage DNA packaging-like protein</fullName>
    </submittedName>
</protein>
<sequence length="96" mass="10917">MTLDEVKNYLRVDADFIEDDAYIQTLIDNSQTYIDSCVGTGYQTNANLVKLATTAQYKLINDLYNNRSQYIDGSFKRDIIIDTIFDMLASASDEVI</sequence>
<dbReference type="EMBL" id="CP009268">
    <property type="protein sequence ID" value="AJA53521.1"/>
    <property type="molecule type" value="Genomic_DNA"/>
</dbReference>
<dbReference type="Proteomes" id="UP000028042">
    <property type="component" value="Unassembled WGS sequence"/>
</dbReference>
<dbReference type="KEGG" id="cpat:CLPA_c34720"/>
<evidence type="ECO:0000313" key="3">
    <source>
        <dbReference type="Proteomes" id="UP000028042"/>
    </source>
</evidence>
<evidence type="ECO:0000313" key="1">
    <source>
        <dbReference type="EMBL" id="AJA53521.1"/>
    </source>
</evidence>
<dbReference type="Pfam" id="PF05135">
    <property type="entry name" value="Phage_connect_1"/>
    <property type="match status" value="1"/>
</dbReference>
<evidence type="ECO:0000313" key="2">
    <source>
        <dbReference type="EMBL" id="KRU14454.1"/>
    </source>
</evidence>
<dbReference type="Gene3D" id="1.10.3230.30">
    <property type="entry name" value="Phage gp6-like head-tail connector protein"/>
    <property type="match status" value="1"/>
</dbReference>
<dbReference type="NCBIfam" id="TIGR01560">
    <property type="entry name" value="put_DNA_pack"/>
    <property type="match status" value="1"/>
</dbReference>
<dbReference type="InterPro" id="IPR021146">
    <property type="entry name" value="Phage_gp6-like_head-tail"/>
</dbReference>
<reference evidence="2 3" key="3">
    <citation type="journal article" name="Genome Announc.">
        <title>Improved Draft Genome Sequence of Clostridium pasteurianum Strain ATCC 6013 (DSM 525) Using a Hybrid Next-Generation Sequencing Approach.</title>
        <authorList>
            <person name="Pyne M.E."/>
            <person name="Utturkar S."/>
            <person name="Brown S.D."/>
            <person name="Moo-Young M."/>
            <person name="Chung D.A."/>
            <person name="Chou C.P."/>
        </authorList>
    </citation>
    <scope>NUCLEOTIDE SEQUENCE [LARGE SCALE GENOMIC DNA]</scope>
    <source>
        <strain evidence="2 3">ATCC 6013</strain>
    </source>
</reference>
<reference evidence="2" key="2">
    <citation type="submission" date="2015-10" db="EMBL/GenBank/DDBJ databases">
        <title>Improved Draft Genome Sequence of Clostridium pasteurianum Strain ATCC 6013 (DSM 525) Using a Hybrid Next-Generation Sequencing Approach.</title>
        <authorList>
            <person name="Pyne M.E."/>
            <person name="Utturkar S.M."/>
            <person name="Brown S.D."/>
            <person name="Moo-Young M."/>
            <person name="Chung D.A."/>
            <person name="Chou P.C."/>
        </authorList>
    </citation>
    <scope>NUCLEOTIDE SEQUENCE</scope>
    <source>
        <strain evidence="2">ATCC 6013</strain>
    </source>
</reference>
<dbReference type="CDD" id="cd08054">
    <property type="entry name" value="gp6"/>
    <property type="match status" value="1"/>
</dbReference>
<proteinExistence type="predicted"/>
<dbReference type="GeneID" id="93075570"/>
<dbReference type="RefSeq" id="WP_003445953.1">
    <property type="nucleotide sequence ID" value="NZ_ANZB01000008.1"/>
</dbReference>
<accession>A0A0H3JAG7</accession>
<organism evidence="1 4">
    <name type="scientific">Clostridium pasteurianum DSM 525 = ATCC 6013</name>
    <dbReference type="NCBI Taxonomy" id="1262449"/>
    <lineage>
        <taxon>Bacteria</taxon>
        <taxon>Bacillati</taxon>
        <taxon>Bacillota</taxon>
        <taxon>Clostridia</taxon>
        <taxon>Eubacteriales</taxon>
        <taxon>Clostridiaceae</taxon>
        <taxon>Clostridium</taxon>
    </lineage>
</organism>
<dbReference type="InterPro" id="IPR006450">
    <property type="entry name" value="Phage_HK97_gp6-like"/>
</dbReference>
<dbReference type="PATRIC" id="fig|1262449.3.peg.2585"/>
<gene>
    <name evidence="1" type="ORF">CLPA_c34720</name>
    <name evidence="2" type="ORF">CP6013_03712</name>
</gene>
<evidence type="ECO:0000313" key="4">
    <source>
        <dbReference type="Proteomes" id="UP000030905"/>
    </source>
</evidence>
<name>A0A0H3JAG7_CLOPA</name>
<dbReference type="eggNOG" id="ENOG5034BEJ">
    <property type="taxonomic scope" value="Bacteria"/>
</dbReference>
<dbReference type="Proteomes" id="UP000030905">
    <property type="component" value="Chromosome"/>
</dbReference>
<keyword evidence="4" id="KW-1185">Reference proteome</keyword>
<reference evidence="1 4" key="1">
    <citation type="journal article" date="2015" name="Genome Announc.">
        <title>Complete Genome Sequence of the Nitrogen-Fixing and Solvent-Producing Clostridium pasteurianum DSM 525.</title>
        <authorList>
            <person name="Poehlein A."/>
            <person name="Grosse-Honebrink A."/>
            <person name="Zhang Y."/>
            <person name="Minton N.P."/>
            <person name="Daniel R."/>
        </authorList>
    </citation>
    <scope>NUCLEOTIDE SEQUENCE [LARGE SCALE GENOMIC DNA]</scope>
    <source>
        <strain evidence="1">DSM 525</strain>
        <strain evidence="4">DSM 525 / ATCC 6013</strain>
    </source>
</reference>
<dbReference type="KEGG" id="cpae:CPAST_c34720"/>
<dbReference type="AlphaFoldDB" id="A0A0H3JAG7"/>
<dbReference type="EMBL" id="JPGY02000001">
    <property type="protein sequence ID" value="KRU14454.1"/>
    <property type="molecule type" value="Genomic_DNA"/>
</dbReference>